<dbReference type="PANTHER" id="PTHR23080">
    <property type="entry name" value="THAP DOMAIN PROTEIN"/>
    <property type="match status" value="1"/>
</dbReference>
<organism evidence="3">
    <name type="scientific">invertebrate metagenome</name>
    <dbReference type="NCBI Taxonomy" id="1711999"/>
    <lineage>
        <taxon>unclassified sequences</taxon>
        <taxon>metagenomes</taxon>
        <taxon>organismal metagenomes</taxon>
    </lineage>
</organism>
<feature type="domain" description="Transposase Helix-turn-helix" evidence="2">
    <location>
        <begin position="238"/>
        <end position="286"/>
    </location>
</feature>
<dbReference type="Pfam" id="PF13613">
    <property type="entry name" value="HTH_Tnp_4"/>
    <property type="match status" value="1"/>
</dbReference>
<reference evidence="3" key="1">
    <citation type="journal article" date="2017" name="Appl. Environ. Microbiol.">
        <title>Molecular characterization of an Endozoicomonas-like organism causing infection in king scallop Pecten maximus L.</title>
        <authorList>
            <person name="Cano I."/>
            <person name="van Aerle R."/>
            <person name="Ross S."/>
            <person name="Verner-Jeffreys D.W."/>
            <person name="Paley R.K."/>
            <person name="Rimmer G."/>
            <person name="Ryder D."/>
            <person name="Hooper P."/>
            <person name="Stone D."/>
            <person name="Feist S.W."/>
        </authorList>
    </citation>
    <scope>NUCLEOTIDE SEQUENCE</scope>
</reference>
<evidence type="ECO:0000313" key="3">
    <source>
        <dbReference type="EMBL" id="PJE78135.1"/>
    </source>
</evidence>
<feature type="compositionally biased region" description="Acidic residues" evidence="1">
    <location>
        <begin position="80"/>
        <end position="90"/>
    </location>
</feature>
<name>A0A2H9T4I4_9ZZZZ</name>
<accession>A0A2H9T4I4</accession>
<dbReference type="AlphaFoldDB" id="A0A2H9T4I4"/>
<dbReference type="InterPro" id="IPR027805">
    <property type="entry name" value="Transposase_HTH_dom"/>
</dbReference>
<feature type="region of interest" description="Disordered" evidence="1">
    <location>
        <begin position="67"/>
        <end position="90"/>
    </location>
</feature>
<gene>
    <name evidence="3" type="ORF">CI610_02932</name>
</gene>
<comment type="caution">
    <text evidence="3">The sequence shown here is derived from an EMBL/GenBank/DDBJ whole genome shotgun (WGS) entry which is preliminary data.</text>
</comment>
<proteinExistence type="predicted"/>
<dbReference type="EMBL" id="NSIT01000253">
    <property type="protein sequence ID" value="PJE78135.1"/>
    <property type="molecule type" value="Genomic_DNA"/>
</dbReference>
<sequence>MENSCVGLGCKVKFKYNQVGDGKNPRKIQDWMKDVLLSEGVILSESTEAKMCPKCFLRYLKKRPASENANEPERKKASVDNDDSVDESDTLDGYLSVDDLYYAPSSNRKCSICRTYNMKSSSCISEKARHQLLIKHKLYMPENSRVCSSHLLGKDISPDIEPVLTGRDKLVNHLATKSPAVINDLLKIIQNMSNNLSPLVLNFDNMDDEDCQAWTGWDCNQFNQIHDACSEHITGTKALSSKNALLLFWVKLKTDISFTQLASLFRIHKSSVSRIFQIVTDALNQAVVPTHLGPDHVSRAQALDHNTVFTKTFFGNKVTVILDGTYIYIGKSEEHEFQRKSYCGQKNATT</sequence>
<protein>
    <recommendedName>
        <fullName evidence="2">Transposase Helix-turn-helix domain-containing protein</fullName>
    </recommendedName>
</protein>
<evidence type="ECO:0000256" key="1">
    <source>
        <dbReference type="SAM" id="MobiDB-lite"/>
    </source>
</evidence>
<evidence type="ECO:0000259" key="2">
    <source>
        <dbReference type="Pfam" id="PF13613"/>
    </source>
</evidence>